<keyword evidence="1" id="KW-1133">Transmembrane helix</keyword>
<proteinExistence type="predicted"/>
<reference evidence="4" key="1">
    <citation type="submission" date="2016-11" db="UniProtKB">
        <authorList>
            <consortium name="WormBaseParasite"/>
        </authorList>
    </citation>
    <scope>IDENTIFICATION</scope>
</reference>
<dbReference type="GO" id="GO:0018996">
    <property type="term" value="P:molting cycle, collagen and cuticulin-based cuticle"/>
    <property type="evidence" value="ECO:0007669"/>
    <property type="project" value="TreeGrafter"/>
</dbReference>
<keyword evidence="1" id="KW-0472">Membrane</keyword>
<evidence type="ECO:0000313" key="3">
    <source>
        <dbReference type="Proteomes" id="UP000095287"/>
    </source>
</evidence>
<dbReference type="GO" id="GO:0006897">
    <property type="term" value="P:endocytosis"/>
    <property type="evidence" value="ECO:0007669"/>
    <property type="project" value="TreeGrafter"/>
</dbReference>
<dbReference type="GO" id="GO:0030659">
    <property type="term" value="C:cytoplasmic vesicle membrane"/>
    <property type="evidence" value="ECO:0007669"/>
    <property type="project" value="TreeGrafter"/>
</dbReference>
<name>A0A1I8AQY2_9BILA</name>
<dbReference type="InterPro" id="IPR051697">
    <property type="entry name" value="Patched_domain-protein"/>
</dbReference>
<feature type="transmembrane region" description="Helical" evidence="1">
    <location>
        <begin position="266"/>
        <end position="287"/>
    </location>
</feature>
<dbReference type="PANTHER" id="PTHR10796">
    <property type="entry name" value="PATCHED-RELATED"/>
    <property type="match status" value="1"/>
</dbReference>
<evidence type="ECO:0000313" key="4">
    <source>
        <dbReference type="WBParaSite" id="L893_g8250.t1"/>
    </source>
</evidence>
<dbReference type="Gene3D" id="1.20.1640.10">
    <property type="entry name" value="Multidrug efflux transporter AcrB transmembrane domain"/>
    <property type="match status" value="1"/>
</dbReference>
<sequence length="315" mass="35242">MVSELEALPESYSRERTVLWLVAYEKYDRSVHGVNQLFEMLALNDAAEYRPSYSNLETFLEQLLHPPIIKYEEGARLGVKELKAFQMTVIAKNMSEWANRAEYVEKCRRVLERFPEYNATIFDGDSAILDLILTVRKDLLGSIAVTVACMATVCLFFISNKIGVLIITYIISSICFTLVGVLSWWGADMDPVTMVDVLIATGFSVDYTAHIAYHFYSETGPAAERLARSLREMSGPMLQAGGSTVLCMLPLVFVPTYAIVAFAKTVFVVVSVGLFHGLFLLPVLLSFMPRKLCHRSRDADLLPAPHKALQAKPLI</sequence>
<evidence type="ECO:0000256" key="1">
    <source>
        <dbReference type="SAM" id="Phobius"/>
    </source>
</evidence>
<feature type="domain" description="Protein export membrane protein SecD/SecF C-terminal" evidence="2">
    <location>
        <begin position="143"/>
        <end position="288"/>
    </location>
</feature>
<dbReference type="Proteomes" id="UP000095287">
    <property type="component" value="Unplaced"/>
</dbReference>
<keyword evidence="3" id="KW-1185">Reference proteome</keyword>
<feature type="transmembrane region" description="Helical" evidence="1">
    <location>
        <begin position="237"/>
        <end position="260"/>
    </location>
</feature>
<dbReference type="AlphaFoldDB" id="A0A1I8AQY2"/>
<feature type="transmembrane region" description="Helical" evidence="1">
    <location>
        <begin position="165"/>
        <end position="185"/>
    </location>
</feature>
<feature type="transmembrane region" description="Helical" evidence="1">
    <location>
        <begin position="139"/>
        <end position="158"/>
    </location>
</feature>
<organism evidence="3 4">
    <name type="scientific">Steinernema glaseri</name>
    <dbReference type="NCBI Taxonomy" id="37863"/>
    <lineage>
        <taxon>Eukaryota</taxon>
        <taxon>Metazoa</taxon>
        <taxon>Ecdysozoa</taxon>
        <taxon>Nematoda</taxon>
        <taxon>Chromadorea</taxon>
        <taxon>Rhabditida</taxon>
        <taxon>Tylenchina</taxon>
        <taxon>Panagrolaimomorpha</taxon>
        <taxon>Strongyloidoidea</taxon>
        <taxon>Steinernematidae</taxon>
        <taxon>Steinernema</taxon>
    </lineage>
</organism>
<dbReference type="PANTHER" id="PTHR10796:SF108">
    <property type="entry name" value="SSD DOMAIN-CONTAINING PROTEIN"/>
    <property type="match status" value="1"/>
</dbReference>
<evidence type="ECO:0000259" key="2">
    <source>
        <dbReference type="Pfam" id="PF02355"/>
    </source>
</evidence>
<dbReference type="Pfam" id="PF02355">
    <property type="entry name" value="SecD_SecF_C"/>
    <property type="match status" value="1"/>
</dbReference>
<accession>A0A1I8AQY2</accession>
<dbReference type="WBParaSite" id="L893_g8250.t1">
    <property type="protein sequence ID" value="L893_g8250.t1"/>
    <property type="gene ID" value="L893_g8250"/>
</dbReference>
<protein>
    <submittedName>
        <fullName evidence="4">SSD domain-containing protein</fullName>
    </submittedName>
</protein>
<dbReference type="InterPro" id="IPR048634">
    <property type="entry name" value="SecD_SecF_C"/>
</dbReference>
<feature type="transmembrane region" description="Helical" evidence="1">
    <location>
        <begin position="197"/>
        <end position="216"/>
    </location>
</feature>
<dbReference type="SUPFAM" id="SSF82866">
    <property type="entry name" value="Multidrug efflux transporter AcrB transmembrane domain"/>
    <property type="match status" value="1"/>
</dbReference>
<dbReference type="GO" id="GO:0005886">
    <property type="term" value="C:plasma membrane"/>
    <property type="evidence" value="ECO:0007669"/>
    <property type="project" value="TreeGrafter"/>
</dbReference>
<keyword evidence="1" id="KW-0812">Transmembrane</keyword>